<accession>A0A2W5K9T6</accession>
<dbReference type="InterPro" id="IPR033747">
    <property type="entry name" value="PurE_ClassI"/>
</dbReference>
<dbReference type="NCBIfam" id="TIGR01162">
    <property type="entry name" value="purE"/>
    <property type="match status" value="1"/>
</dbReference>
<dbReference type="SUPFAM" id="SSF52255">
    <property type="entry name" value="N5-CAIR mutase (phosphoribosylaminoimidazole carboxylase, PurE)"/>
    <property type="match status" value="1"/>
</dbReference>
<organism evidence="7 8">
    <name type="scientific">Lawsonella clevelandensis</name>
    <dbReference type="NCBI Taxonomy" id="1528099"/>
    <lineage>
        <taxon>Bacteria</taxon>
        <taxon>Bacillati</taxon>
        <taxon>Actinomycetota</taxon>
        <taxon>Actinomycetes</taxon>
        <taxon>Mycobacteriales</taxon>
        <taxon>Lawsonellaceae</taxon>
        <taxon>Lawsonella</taxon>
    </lineage>
</organism>
<dbReference type="GO" id="GO:0006189">
    <property type="term" value="P:'de novo' IMP biosynthetic process"/>
    <property type="evidence" value="ECO:0007669"/>
    <property type="project" value="UniProtKB-UniRule"/>
</dbReference>
<reference evidence="7 8" key="1">
    <citation type="submission" date="2017-08" db="EMBL/GenBank/DDBJ databases">
        <title>Infants hospitalized years apart are colonized by the same room-sourced microbial strains.</title>
        <authorList>
            <person name="Brooks B."/>
            <person name="Olm M.R."/>
            <person name="Firek B.A."/>
            <person name="Baker R."/>
            <person name="Thomas B.C."/>
            <person name="Morowitz M.J."/>
            <person name="Banfield J.F."/>
        </authorList>
    </citation>
    <scope>NUCLEOTIDE SEQUENCE [LARGE SCALE GENOMIC DNA]</scope>
    <source>
        <strain evidence="7">S2_006_000_R1_57</strain>
    </source>
</reference>
<proteinExistence type="inferred from homology"/>
<evidence type="ECO:0000256" key="4">
    <source>
        <dbReference type="PIRNR" id="PIRNR001338"/>
    </source>
</evidence>
<comment type="similarity">
    <text evidence="3">Belongs to the AIR carboxylase family. Class I subfamily.</text>
</comment>
<comment type="catalytic activity">
    <reaction evidence="3 4">
        <text>5-carboxyamino-1-(5-phospho-D-ribosyl)imidazole + H(+) = 5-amino-1-(5-phospho-D-ribosyl)imidazole-4-carboxylate</text>
        <dbReference type="Rhea" id="RHEA:13193"/>
        <dbReference type="ChEBI" id="CHEBI:15378"/>
        <dbReference type="ChEBI" id="CHEBI:58730"/>
        <dbReference type="ChEBI" id="CHEBI:77657"/>
        <dbReference type="EC" id="5.4.99.18"/>
    </reaction>
</comment>
<comment type="caution">
    <text evidence="7">The sequence shown here is derived from an EMBL/GenBank/DDBJ whole genome shotgun (WGS) entry which is preliminary data.</text>
</comment>
<evidence type="ECO:0000256" key="1">
    <source>
        <dbReference type="ARBA" id="ARBA00022755"/>
    </source>
</evidence>
<protein>
    <recommendedName>
        <fullName evidence="3 4">N5-carboxyaminoimidazole ribonucleotide mutase</fullName>
        <shortName evidence="3 4">N5-CAIR mutase</shortName>
        <ecNumber evidence="3 4">5.4.99.18</ecNumber>
    </recommendedName>
    <alternativeName>
        <fullName evidence="3">5-(carboxyamino)imidazole ribonucleotide mutase</fullName>
    </alternativeName>
</protein>
<feature type="binding site" evidence="3 5">
    <location>
        <position position="44"/>
    </location>
    <ligand>
        <name>substrate</name>
    </ligand>
</feature>
<dbReference type="PANTHER" id="PTHR23046:SF2">
    <property type="entry name" value="PHOSPHORIBOSYLAMINOIMIDAZOLE CARBOXYLASE"/>
    <property type="match status" value="1"/>
</dbReference>
<keyword evidence="2 3" id="KW-0413">Isomerase</keyword>
<evidence type="ECO:0000313" key="7">
    <source>
        <dbReference type="EMBL" id="PZP89262.1"/>
    </source>
</evidence>
<evidence type="ECO:0000313" key="8">
    <source>
        <dbReference type="Proteomes" id="UP000248606"/>
    </source>
</evidence>
<dbReference type="HAMAP" id="MF_01929">
    <property type="entry name" value="PurE_classI"/>
    <property type="match status" value="1"/>
</dbReference>
<sequence>MASDTPLVGIVMGSDSDWPTVKPATEALDAFGIPWEVGVYSAHRTPQRMLDYGKEAASRGLQCIIACAGGAAHLPGMVAAATALPVIGIPRALKNLEGIDSLLSIVQMPSGVPVATVSIDGAKNAGLLAARIIGAGNSDVRAKVEAFMSTMEEEVVGKHAALQDRLGLNR</sequence>
<name>A0A2W5K9T6_9ACTN</name>
<dbReference type="EMBL" id="QFOZ01000003">
    <property type="protein sequence ID" value="PZP89262.1"/>
    <property type="molecule type" value="Genomic_DNA"/>
</dbReference>
<dbReference type="GO" id="GO:0034023">
    <property type="term" value="F:5-(carboxyamino)imidazole ribonucleotide mutase activity"/>
    <property type="evidence" value="ECO:0007669"/>
    <property type="project" value="UniProtKB-UniRule"/>
</dbReference>
<comment type="pathway">
    <text evidence="3 4">Purine metabolism; IMP biosynthesis via de novo pathway; 5-amino-1-(5-phospho-D-ribosyl)imidazole-4-carboxylate from 5-amino-1-(5-phospho-D-ribosyl)imidazole (N5-CAIR route): step 2/2.</text>
</comment>
<dbReference type="Gene3D" id="3.40.50.1970">
    <property type="match status" value="1"/>
</dbReference>
<dbReference type="RefSeq" id="WP_290598946.1">
    <property type="nucleotide sequence ID" value="NZ_JAPJOB010000004.1"/>
</dbReference>
<keyword evidence="1 3" id="KW-0658">Purine biosynthesis</keyword>
<evidence type="ECO:0000256" key="5">
    <source>
        <dbReference type="PIRSR" id="PIRSR001338-1"/>
    </source>
</evidence>
<evidence type="ECO:0000256" key="2">
    <source>
        <dbReference type="ARBA" id="ARBA00023235"/>
    </source>
</evidence>
<dbReference type="UniPathway" id="UPA00074">
    <property type="reaction ID" value="UER00943"/>
</dbReference>
<feature type="binding site" evidence="3 5">
    <location>
        <position position="14"/>
    </location>
    <ligand>
        <name>substrate</name>
    </ligand>
</feature>
<feature type="domain" description="PurE" evidence="6">
    <location>
        <begin position="6"/>
        <end position="155"/>
    </location>
</feature>
<gene>
    <name evidence="3 7" type="primary">purE</name>
    <name evidence="7" type="ORF">DI579_03415</name>
</gene>
<dbReference type="Proteomes" id="UP000248606">
    <property type="component" value="Unassembled WGS sequence"/>
</dbReference>
<dbReference type="EC" id="5.4.99.18" evidence="3 4"/>
<evidence type="ECO:0000256" key="3">
    <source>
        <dbReference type="HAMAP-Rule" id="MF_01929"/>
    </source>
</evidence>
<dbReference type="InterPro" id="IPR000031">
    <property type="entry name" value="PurE_dom"/>
</dbReference>
<dbReference type="Pfam" id="PF00731">
    <property type="entry name" value="AIRC"/>
    <property type="match status" value="1"/>
</dbReference>
<dbReference type="AlphaFoldDB" id="A0A2W5K9T6"/>
<dbReference type="PANTHER" id="PTHR23046">
    <property type="entry name" value="PHOSPHORIBOSYLAMINOIMIDAZOLE CARBOXYLASE CATALYTIC SUBUNIT"/>
    <property type="match status" value="1"/>
</dbReference>
<comment type="function">
    <text evidence="3 4">Catalyzes the conversion of N5-carboxyaminoimidazole ribonucleotide (N5-CAIR) to 4-carboxy-5-aminoimidazole ribonucleotide (CAIR).</text>
</comment>
<evidence type="ECO:0000259" key="6">
    <source>
        <dbReference type="SMART" id="SM01001"/>
    </source>
</evidence>
<dbReference type="InterPro" id="IPR024694">
    <property type="entry name" value="PurE_prokaryotes"/>
</dbReference>
<feature type="binding site" evidence="3 5">
    <location>
        <position position="17"/>
    </location>
    <ligand>
        <name>substrate</name>
    </ligand>
</feature>
<dbReference type="PIRSF" id="PIRSF001338">
    <property type="entry name" value="AIR_carboxylase"/>
    <property type="match status" value="1"/>
</dbReference>
<dbReference type="SMART" id="SM01001">
    <property type="entry name" value="AIRC"/>
    <property type="match status" value="1"/>
</dbReference>